<keyword evidence="2" id="KW-0808">Transferase</keyword>
<dbReference type="OrthoDB" id="5523198at2"/>
<evidence type="ECO:0000313" key="4">
    <source>
        <dbReference type="Proteomes" id="UP000032702"/>
    </source>
</evidence>
<keyword evidence="3" id="KW-1185">Reference proteome</keyword>
<organism evidence="2 4">
    <name type="scientific">Stigmatella aurantiaca (strain DW4/3-1)</name>
    <dbReference type="NCBI Taxonomy" id="378806"/>
    <lineage>
        <taxon>Bacteria</taxon>
        <taxon>Pseudomonadati</taxon>
        <taxon>Myxococcota</taxon>
        <taxon>Myxococcia</taxon>
        <taxon>Myxococcales</taxon>
        <taxon>Cystobacterineae</taxon>
        <taxon>Archangiaceae</taxon>
        <taxon>Stigmatella</taxon>
    </lineage>
</organism>
<dbReference type="AlphaFoldDB" id="Q099W0"/>
<dbReference type="Gene3D" id="3.30.200.20">
    <property type="entry name" value="Phosphorylase Kinase, domain 1"/>
    <property type="match status" value="1"/>
</dbReference>
<protein>
    <submittedName>
        <fullName evidence="2">Protein kinase</fullName>
    </submittedName>
</protein>
<proteinExistence type="predicted"/>
<sequence>MLVYQALRVSREAAGPVALKVAMAPGDERFVREGVLLSRLRHPNIPALEGRGNWRHSRGISPYIAMQ</sequence>
<dbReference type="KEGG" id="sur:STAUR_5306"/>
<reference evidence="1 3" key="2">
    <citation type="journal article" date="2011" name="Mol. Biol. Evol.">
        <title>Comparative genomic analysis of fruiting body formation in Myxococcales.</title>
        <authorList>
            <person name="Huntley S."/>
            <person name="Hamann N."/>
            <person name="Wegener-Feldbrugge S."/>
            <person name="Treuner-Lange A."/>
            <person name="Kube M."/>
            <person name="Reinhardt R."/>
            <person name="Klages S."/>
            <person name="Muller R."/>
            <person name="Ronning C.M."/>
            <person name="Nierman W.C."/>
            <person name="Sogaard-Andersen L."/>
        </authorList>
    </citation>
    <scope>NUCLEOTIDE SEQUENCE [LARGE SCALE GENOMIC DNA]</scope>
    <source>
        <strain evidence="1 3">DW4/3-1</strain>
    </source>
</reference>
<dbReference type="EMBL" id="CP002271">
    <property type="protein sequence ID" value="ADO73077.1"/>
    <property type="molecule type" value="Genomic_DNA"/>
</dbReference>
<dbReference type="eggNOG" id="COG0515">
    <property type="taxonomic scope" value="Bacteria"/>
</dbReference>
<dbReference type="HOGENOM" id="CLU_2810378_0_0_7"/>
<reference evidence="2 4" key="1">
    <citation type="submission" date="2006-04" db="EMBL/GenBank/DDBJ databases">
        <authorList>
            <person name="Nierman W.C."/>
        </authorList>
    </citation>
    <scope>NUCLEOTIDE SEQUENCE [LARGE SCALE GENOMIC DNA]</scope>
    <source>
        <strain evidence="2 4">DW4/3-1</strain>
    </source>
</reference>
<dbReference type="STRING" id="378806.STAUR_5306"/>
<evidence type="ECO:0000313" key="3">
    <source>
        <dbReference type="Proteomes" id="UP000001351"/>
    </source>
</evidence>
<dbReference type="GO" id="GO:0016301">
    <property type="term" value="F:kinase activity"/>
    <property type="evidence" value="ECO:0007669"/>
    <property type="project" value="UniProtKB-KW"/>
</dbReference>
<gene>
    <name evidence="1" type="ordered locus">STAUR_5306</name>
    <name evidence="2" type="ORF">STIAU_7377</name>
</gene>
<dbReference type="Proteomes" id="UP000032702">
    <property type="component" value="Unassembled WGS sequence"/>
</dbReference>
<dbReference type="RefSeq" id="WP_002611934.1">
    <property type="nucleotide sequence ID" value="NC_014623.1"/>
</dbReference>
<dbReference type="InterPro" id="IPR011009">
    <property type="entry name" value="Kinase-like_dom_sf"/>
</dbReference>
<dbReference type="EMBL" id="AAMD01000016">
    <property type="protein sequence ID" value="EAU68515.1"/>
    <property type="molecule type" value="Genomic_DNA"/>
</dbReference>
<evidence type="ECO:0000313" key="2">
    <source>
        <dbReference type="EMBL" id="EAU68515.1"/>
    </source>
</evidence>
<dbReference type="Proteomes" id="UP000001351">
    <property type="component" value="Chromosome"/>
</dbReference>
<dbReference type="SUPFAM" id="SSF56112">
    <property type="entry name" value="Protein kinase-like (PK-like)"/>
    <property type="match status" value="1"/>
</dbReference>
<accession>Q099W0</accession>
<keyword evidence="2" id="KW-0418">Kinase</keyword>
<evidence type="ECO:0000313" key="1">
    <source>
        <dbReference type="EMBL" id="ADO73077.1"/>
    </source>
</evidence>
<name>Q099W0_STIAD</name>